<feature type="binding site" evidence="11">
    <location>
        <position position="187"/>
    </location>
    <ligand>
        <name>Ni(2+)</name>
        <dbReference type="ChEBI" id="CHEBI:49786"/>
        <note>for nickel-dependent acireductone dioxygenase activity</note>
    </ligand>
</feature>
<dbReference type="EMBL" id="BACD03000016">
    <property type="protein sequence ID" value="GAO48678.1"/>
    <property type="molecule type" value="Genomic_DNA"/>
</dbReference>
<dbReference type="InterPro" id="IPR011051">
    <property type="entry name" value="RmlC_Cupin_sf"/>
</dbReference>
<evidence type="ECO:0000313" key="13">
    <source>
        <dbReference type="Proteomes" id="UP000033140"/>
    </source>
</evidence>
<keyword evidence="6 11" id="KW-0223">Dioxygenase</keyword>
<dbReference type="Pfam" id="PF03079">
    <property type="entry name" value="ARD"/>
    <property type="match status" value="1"/>
</dbReference>
<dbReference type="OMA" id="YYKVDLD"/>
<dbReference type="PANTHER" id="PTHR23418:SF0">
    <property type="entry name" value="ACIREDUCTONE DIOXYGENASE"/>
    <property type="match status" value="1"/>
</dbReference>
<feature type="binding site" evidence="11">
    <location>
        <position position="230"/>
    </location>
    <ligand>
        <name>Fe(2+)</name>
        <dbReference type="ChEBI" id="CHEBI:29033"/>
        <note>for iron-dependent acireductone dioxygenase activity</note>
    </ligand>
</feature>
<keyword evidence="3 11" id="KW-0533">Nickel</keyword>
<reference evidence="12 13" key="1">
    <citation type="journal article" date="2011" name="J. Gen. Appl. Microbiol.">
        <title>Draft genome sequencing of the enigmatic yeast Saitoella complicata.</title>
        <authorList>
            <person name="Nishida H."/>
            <person name="Hamamoto M."/>
            <person name="Sugiyama J."/>
        </authorList>
    </citation>
    <scope>NUCLEOTIDE SEQUENCE [LARGE SCALE GENOMIC DNA]</scope>
    <source>
        <strain evidence="12 13">NRRL Y-17804</strain>
    </source>
</reference>
<feature type="binding site" evidence="11">
    <location>
        <position position="191"/>
    </location>
    <ligand>
        <name>Fe(2+)</name>
        <dbReference type="ChEBI" id="CHEBI:29033"/>
        <note>for iron-dependent acireductone dioxygenase activity</note>
    </ligand>
</feature>
<evidence type="ECO:0000256" key="7">
    <source>
        <dbReference type="ARBA" id="ARBA00023002"/>
    </source>
</evidence>
<dbReference type="SUPFAM" id="SSF51182">
    <property type="entry name" value="RmlC-like cupins"/>
    <property type="match status" value="1"/>
</dbReference>
<comment type="similarity">
    <text evidence="11">Belongs to the acireductone dioxygenase (ARD) family.</text>
</comment>
<keyword evidence="9 11" id="KW-0486">Methionine biosynthesis</keyword>
<dbReference type="GO" id="GO:0016151">
    <property type="term" value="F:nickel cation binding"/>
    <property type="evidence" value="ECO:0007669"/>
    <property type="project" value="UniProtKB-UniRule"/>
</dbReference>
<reference evidence="12 13" key="3">
    <citation type="journal article" date="2015" name="Genome Announc.">
        <title>Draft Genome Sequence of the Archiascomycetous Yeast Saitoella complicata.</title>
        <authorList>
            <person name="Yamauchi K."/>
            <person name="Kondo S."/>
            <person name="Hamamoto M."/>
            <person name="Takahashi Y."/>
            <person name="Ogura Y."/>
            <person name="Hayashi T."/>
            <person name="Nishida H."/>
        </authorList>
    </citation>
    <scope>NUCLEOTIDE SEQUENCE [LARGE SCALE GENOMIC DNA]</scope>
    <source>
        <strain evidence="12 13">NRRL Y-17804</strain>
    </source>
</reference>
<dbReference type="GO" id="GO:0019509">
    <property type="term" value="P:L-methionine salvage from methylthioadenosine"/>
    <property type="evidence" value="ECO:0007669"/>
    <property type="project" value="UniProtKB-UniRule"/>
</dbReference>
<organism evidence="12 13">
    <name type="scientific">Saitoella complicata (strain BCRC 22490 / CBS 7301 / JCM 7358 / NBRC 10748 / NRRL Y-17804)</name>
    <dbReference type="NCBI Taxonomy" id="698492"/>
    <lineage>
        <taxon>Eukaryota</taxon>
        <taxon>Fungi</taxon>
        <taxon>Dikarya</taxon>
        <taxon>Ascomycota</taxon>
        <taxon>Taphrinomycotina</taxon>
        <taxon>Taphrinomycotina incertae sedis</taxon>
        <taxon>Saitoella</taxon>
    </lineage>
</organism>
<dbReference type="Proteomes" id="UP000033140">
    <property type="component" value="Unassembled WGS sequence"/>
</dbReference>
<comment type="catalytic activity">
    <reaction evidence="1 11">
        <text>1,2-dihydroxy-5-(methylsulfanyl)pent-1-en-3-one + O2 = 4-methylsulfanyl-2-oxobutanoate + formate + 2 H(+)</text>
        <dbReference type="Rhea" id="RHEA:24504"/>
        <dbReference type="ChEBI" id="CHEBI:15378"/>
        <dbReference type="ChEBI" id="CHEBI:15379"/>
        <dbReference type="ChEBI" id="CHEBI:15740"/>
        <dbReference type="ChEBI" id="CHEBI:16723"/>
        <dbReference type="ChEBI" id="CHEBI:49252"/>
        <dbReference type="EC" id="1.13.11.54"/>
    </reaction>
</comment>
<dbReference type="Gene3D" id="2.60.120.10">
    <property type="entry name" value="Jelly Rolls"/>
    <property type="match status" value="1"/>
</dbReference>
<evidence type="ECO:0000256" key="6">
    <source>
        <dbReference type="ARBA" id="ARBA00022964"/>
    </source>
</evidence>
<accession>A0A0E9NFT6</accession>
<comment type="caution">
    <text evidence="12">The sequence shown here is derived from an EMBL/GenBank/DDBJ whole genome shotgun (WGS) entry which is preliminary data.</text>
</comment>
<feature type="binding site" evidence="11">
    <location>
        <position position="191"/>
    </location>
    <ligand>
        <name>Ni(2+)</name>
        <dbReference type="ChEBI" id="CHEBI:49786"/>
        <note>for nickel-dependent acireductone dioxygenase activity</note>
    </ligand>
</feature>
<dbReference type="InterPro" id="IPR004313">
    <property type="entry name" value="ARD"/>
</dbReference>
<dbReference type="GO" id="GO:0005634">
    <property type="term" value="C:nucleus"/>
    <property type="evidence" value="ECO:0007669"/>
    <property type="project" value="UniProtKB-SubCell"/>
</dbReference>
<evidence type="ECO:0000313" key="12">
    <source>
        <dbReference type="EMBL" id="GAO48678.1"/>
    </source>
</evidence>
<dbReference type="CDD" id="cd02232">
    <property type="entry name" value="cupin_ARD"/>
    <property type="match status" value="1"/>
</dbReference>
<dbReference type="UniPathway" id="UPA00904">
    <property type="reaction ID" value="UER00878"/>
</dbReference>
<proteinExistence type="inferred from homology"/>
<dbReference type="GO" id="GO:0005737">
    <property type="term" value="C:cytoplasm"/>
    <property type="evidence" value="ECO:0007669"/>
    <property type="project" value="UniProtKB-SubCell"/>
</dbReference>
<dbReference type="InterPro" id="IPR014710">
    <property type="entry name" value="RmlC-like_jellyroll"/>
</dbReference>
<comment type="cofactor">
    <cofactor evidence="11">
        <name>Fe(2+)</name>
        <dbReference type="ChEBI" id="CHEBI:29033"/>
    </cofactor>
    <cofactor evidence="11">
        <name>Ni(2+)</name>
        <dbReference type="ChEBI" id="CHEBI:49786"/>
    </cofactor>
    <text evidence="11">Binds either 1 Fe or Ni cation per monomer. Iron-binding promotes an acireductone dioxygenase reaction producing 2-keto-4-methylthiobutyrate, while nickel-binding promotes an acireductone dioxygenase reaction producing 3-(methylsulfanyl)propanoate.</text>
</comment>
<evidence type="ECO:0000256" key="1">
    <source>
        <dbReference type="ARBA" id="ARBA00000428"/>
    </source>
</evidence>
<dbReference type="GO" id="GO:0010308">
    <property type="term" value="F:acireductone dioxygenase (Ni2+-requiring) activity"/>
    <property type="evidence" value="ECO:0007669"/>
    <property type="project" value="UniProtKB-UniRule"/>
</dbReference>
<keyword evidence="8 11" id="KW-0408">Iron</keyword>
<keyword evidence="7 11" id="KW-0560">Oxidoreductase</keyword>
<evidence type="ECO:0000256" key="2">
    <source>
        <dbReference type="ARBA" id="ARBA00022490"/>
    </source>
</evidence>
<reference evidence="12 13" key="2">
    <citation type="journal article" date="2014" name="J. Gen. Appl. Microbiol.">
        <title>The early diverging ascomycetous budding yeast Saitoella complicata has three histone deacetylases belonging to the Clr6, Hos2, and Rpd3 lineages.</title>
        <authorList>
            <person name="Nishida H."/>
            <person name="Matsumoto T."/>
            <person name="Kondo S."/>
            <person name="Hamamoto M."/>
            <person name="Yoshikawa H."/>
        </authorList>
    </citation>
    <scope>NUCLEOTIDE SEQUENCE [LARGE SCALE GENOMIC DNA]</scope>
    <source>
        <strain evidence="12 13">NRRL Y-17804</strain>
    </source>
</reference>
<dbReference type="PANTHER" id="PTHR23418">
    <property type="entry name" value="ACIREDUCTONE DIOXYGENASE"/>
    <property type="match status" value="1"/>
</dbReference>
<comment type="function">
    <text evidence="11">Catalyzes 2 different reactions between oxygen and the acireductone 1,2-dihydroxy-3-keto-5-methylthiopentene (DHK-MTPene) depending upon the metal bound in the active site. Fe-containing acireductone dioxygenase (Fe-ARD) produces formate and 2-keto-4-methylthiobutyrate (KMTB), the alpha-ketoacid precursor of methionine in the methionine recycle pathway. Ni-containing acireductone dioxygenase (Ni-ARD) produces methylthiopropionate, carbon monoxide and formate, and does not lie on the methionine recycle pathway.</text>
</comment>
<evidence type="ECO:0000256" key="3">
    <source>
        <dbReference type="ARBA" id="ARBA00022596"/>
    </source>
</evidence>
<name>A0A0E9NFT6_SAICN</name>
<comment type="pathway">
    <text evidence="11">Amino-acid biosynthesis; L-methionine biosynthesis via salvage pathway; L-methionine from S-methyl-5-thio-alpha-D-ribose 1-phosphate: step 5/6.</text>
</comment>
<evidence type="ECO:0000256" key="4">
    <source>
        <dbReference type="ARBA" id="ARBA00022605"/>
    </source>
</evidence>
<evidence type="ECO:0000256" key="8">
    <source>
        <dbReference type="ARBA" id="ARBA00023004"/>
    </source>
</evidence>
<protein>
    <recommendedName>
        <fullName evidence="11">Acireductone dioxygenase</fullName>
    </recommendedName>
    <alternativeName>
        <fullName evidence="11">Acireductone dioxygenase (Fe(2+)-requiring)</fullName>
        <shortName evidence="11">ARD'</shortName>
        <shortName evidence="11">Fe-ARD</shortName>
        <ecNumber evidence="11">1.13.11.54</ecNumber>
    </alternativeName>
    <alternativeName>
        <fullName evidence="11">Acireductone dioxygenase (Ni(2+)-requiring)</fullName>
        <shortName evidence="11">ARD</shortName>
        <shortName evidence="11">Ni-ARD</shortName>
        <ecNumber evidence="11">1.13.11.53</ecNumber>
    </alternativeName>
</protein>
<dbReference type="EC" id="1.13.11.54" evidence="11"/>
<comment type="catalytic activity">
    <reaction evidence="11">
        <text>1,2-dihydroxy-5-(methylsulfanyl)pent-1-en-3-one + O2 = 3-(methylsulfanyl)propanoate + CO + formate + 2 H(+)</text>
        <dbReference type="Rhea" id="RHEA:14161"/>
        <dbReference type="ChEBI" id="CHEBI:15378"/>
        <dbReference type="ChEBI" id="CHEBI:15379"/>
        <dbReference type="ChEBI" id="CHEBI:15740"/>
        <dbReference type="ChEBI" id="CHEBI:17245"/>
        <dbReference type="ChEBI" id="CHEBI:49016"/>
        <dbReference type="ChEBI" id="CHEBI:49252"/>
        <dbReference type="EC" id="1.13.11.53"/>
    </reaction>
</comment>
<gene>
    <name evidence="11" type="primary">ADI1</name>
    <name evidence="12" type="ORF">G7K_2848-t1</name>
</gene>
<evidence type="ECO:0000256" key="11">
    <source>
        <dbReference type="HAMAP-Rule" id="MF_03154"/>
    </source>
</evidence>
<dbReference type="GO" id="GO:0010309">
    <property type="term" value="F:acireductone dioxygenase [iron(II)-requiring] activity"/>
    <property type="evidence" value="ECO:0007669"/>
    <property type="project" value="UniProtKB-UniRule"/>
</dbReference>
<sequence length="278" mass="32086">MTSGERLFEISGRNPGSWTSQRPQSRAWQCTQQLQIVHDHVNNPHDGSIRRIPLKLLRVQTIPLTPSDTCPHFCASCGVNCEFADRRPQKTLHQKHLQQINQVAMRAYYYAGEGDQKEPHEGAPVTQEKLDQLGVLAWHFEGDSLEGVEAVAKERDYKNRDTVTISPTSLGDLYESKIRTFFDEHLHEDEEIRYILDGEGYFDVRSKNDEWIRLHMVKGDLAVLPAGIYHRFTPAMSNYTKALRLFKDEPKWTPVSRAEKTTDENPYRLQYVKQFVSA</sequence>
<keyword evidence="10 11" id="KW-0539">Nucleus</keyword>
<dbReference type="FunFam" id="2.60.120.10:FF:000099">
    <property type="entry name" value="1,2-dihydroxy-3-keto-5-methylthiopentene dioxygenase"/>
    <property type="match status" value="1"/>
</dbReference>
<feature type="binding site" evidence="11">
    <location>
        <position position="185"/>
    </location>
    <ligand>
        <name>Fe(2+)</name>
        <dbReference type="ChEBI" id="CHEBI:29033"/>
        <note>for iron-dependent acireductone dioxygenase activity</note>
    </ligand>
</feature>
<feature type="binding site" evidence="11">
    <location>
        <position position="185"/>
    </location>
    <ligand>
        <name>Ni(2+)</name>
        <dbReference type="ChEBI" id="CHEBI:49786"/>
        <note>for nickel-dependent acireductone dioxygenase activity</note>
    </ligand>
</feature>
<evidence type="ECO:0000256" key="9">
    <source>
        <dbReference type="ARBA" id="ARBA00023167"/>
    </source>
</evidence>
<feature type="binding site" evidence="11">
    <location>
        <position position="230"/>
    </location>
    <ligand>
        <name>Ni(2+)</name>
        <dbReference type="ChEBI" id="CHEBI:49786"/>
        <note>for nickel-dependent acireductone dioxygenase activity</note>
    </ligand>
</feature>
<dbReference type="GO" id="GO:0005506">
    <property type="term" value="F:iron ion binding"/>
    <property type="evidence" value="ECO:0007669"/>
    <property type="project" value="UniProtKB-UniRule"/>
</dbReference>
<dbReference type="InterPro" id="IPR027496">
    <property type="entry name" value="ARD_euk"/>
</dbReference>
<dbReference type="STRING" id="698492.A0A0E9NFT6"/>
<keyword evidence="2 11" id="KW-0963">Cytoplasm</keyword>
<feature type="binding site" evidence="11">
    <location>
        <position position="187"/>
    </location>
    <ligand>
        <name>Fe(2+)</name>
        <dbReference type="ChEBI" id="CHEBI:29033"/>
        <note>for iron-dependent acireductone dioxygenase activity</note>
    </ligand>
</feature>
<dbReference type="AlphaFoldDB" id="A0A0E9NFT6"/>
<evidence type="ECO:0000256" key="10">
    <source>
        <dbReference type="ARBA" id="ARBA00023242"/>
    </source>
</evidence>
<keyword evidence="13" id="KW-1185">Reference proteome</keyword>
<dbReference type="EC" id="1.13.11.53" evidence="11"/>
<evidence type="ECO:0000256" key="5">
    <source>
        <dbReference type="ARBA" id="ARBA00022723"/>
    </source>
</evidence>
<dbReference type="HAMAP" id="MF_03154">
    <property type="entry name" value="Salvage_MtnD_euk"/>
    <property type="match status" value="1"/>
</dbReference>
<keyword evidence="5 11" id="KW-0479">Metal-binding</keyword>
<comment type="subcellular location">
    <subcellularLocation>
        <location evidence="11">Cytoplasm</location>
    </subcellularLocation>
    <subcellularLocation>
        <location evidence="11">Nucleus</location>
    </subcellularLocation>
</comment>
<keyword evidence="4 11" id="KW-0028">Amino-acid biosynthesis</keyword>